<organism evidence="1">
    <name type="scientific">hydrothermal vent metagenome</name>
    <dbReference type="NCBI Taxonomy" id="652676"/>
    <lineage>
        <taxon>unclassified sequences</taxon>
        <taxon>metagenomes</taxon>
        <taxon>ecological metagenomes</taxon>
    </lineage>
</organism>
<protein>
    <submittedName>
        <fullName evidence="1">Uncharacterized protein</fullName>
    </submittedName>
</protein>
<accession>A0A3B0UVS4</accession>
<gene>
    <name evidence="1" type="ORF">MNBD_BACTEROID07-58</name>
</gene>
<dbReference type="EMBL" id="UOET01000275">
    <property type="protein sequence ID" value="VAW28699.1"/>
    <property type="molecule type" value="Genomic_DNA"/>
</dbReference>
<proteinExistence type="predicted"/>
<evidence type="ECO:0000313" key="1">
    <source>
        <dbReference type="EMBL" id="VAW28699.1"/>
    </source>
</evidence>
<name>A0A3B0UVS4_9ZZZZ</name>
<sequence length="114" mass="13471">MCLSFKTLYFLEGNEITLAEIRRTDLPGETDKSKLYFWFLLKKKTGRISRLEFVSMKSDTGKEERIFNQGKLSFDQFLGKFEDINGELTLKNQPAHELPEMTRKKINTFLRNLR</sequence>
<reference evidence="1" key="1">
    <citation type="submission" date="2018-06" db="EMBL/GenBank/DDBJ databases">
        <authorList>
            <person name="Zhirakovskaya E."/>
        </authorList>
    </citation>
    <scope>NUCLEOTIDE SEQUENCE</scope>
</reference>
<dbReference type="AlphaFoldDB" id="A0A3B0UVS4"/>